<dbReference type="PANTHER" id="PTHR12169">
    <property type="entry name" value="ATPASE N2B"/>
    <property type="match status" value="1"/>
</dbReference>
<keyword evidence="3" id="KW-0132">Cell division</keyword>
<dbReference type="GO" id="GO:0005737">
    <property type="term" value="C:cytoplasm"/>
    <property type="evidence" value="ECO:0007669"/>
    <property type="project" value="TreeGrafter"/>
</dbReference>
<evidence type="ECO:0000256" key="2">
    <source>
        <dbReference type="ARBA" id="ARBA00022840"/>
    </source>
</evidence>
<dbReference type="Proteomes" id="UP000531216">
    <property type="component" value="Unassembled WGS sequence"/>
</dbReference>
<dbReference type="RefSeq" id="WP_090965164.1">
    <property type="nucleotide sequence ID" value="NZ_FOOA01000016.1"/>
</dbReference>
<dbReference type="InterPro" id="IPR005654">
    <property type="entry name" value="ATPase_AFG1-like"/>
</dbReference>
<gene>
    <name evidence="3" type="ORF">GGR05_002493</name>
</gene>
<sequence length="400" mass="43527">MPHQGYGSVGGERGPVRAELARRVAAGSLREDAVQAGVADRLDRLGRELKAAALPVKSSALGWLFGRRERPAAPRGVYIYGSVGRGKSMLMDLFFQTAPVEGKRRLHFHEFMAEMHGRINAHRAAVKAGEARGDDPIPPVAEAVAAETRLLCFDEFTVTDIADAMILSRLFDALFARGLTLIATSNVAPDDLYRDGLNRPLFLPFVETLKAHTDILFLDAPTDYRMETIGAGDLYLTPLGPETDRRMDGLWRSILGPAPEAPESLPFRGRSIAVPRAGGGAARFAFADLCSRPLGAADFLAIAARYHTVMVDGVPVMAAAERNEAKRFILLIDTLYDAHRRVVVSAAAPAEALYRAPSGTEAFEFDRTVSRLIEMRSVAYLAEAERRRSGAERSGDADHA</sequence>
<dbReference type="Pfam" id="PF03969">
    <property type="entry name" value="AFG1_ATPase"/>
    <property type="match status" value="1"/>
</dbReference>
<accession>A0A7W6BWC8</accession>
<organism evidence="3 4">
    <name type="scientific">Aureimonas phyllosphaerae</name>
    <dbReference type="NCBI Taxonomy" id="1166078"/>
    <lineage>
        <taxon>Bacteria</taxon>
        <taxon>Pseudomonadati</taxon>
        <taxon>Pseudomonadota</taxon>
        <taxon>Alphaproteobacteria</taxon>
        <taxon>Hyphomicrobiales</taxon>
        <taxon>Aurantimonadaceae</taxon>
        <taxon>Aureimonas</taxon>
    </lineage>
</organism>
<dbReference type="SUPFAM" id="SSF52540">
    <property type="entry name" value="P-loop containing nucleoside triphosphate hydrolases"/>
    <property type="match status" value="1"/>
</dbReference>
<comment type="caution">
    <text evidence="3">The sequence shown here is derived from an EMBL/GenBank/DDBJ whole genome shotgun (WGS) entry which is preliminary data.</text>
</comment>
<reference evidence="3 4" key="1">
    <citation type="submission" date="2020-08" db="EMBL/GenBank/DDBJ databases">
        <title>Genomic Encyclopedia of Type Strains, Phase IV (KMG-IV): sequencing the most valuable type-strain genomes for metagenomic binning, comparative biology and taxonomic classification.</title>
        <authorList>
            <person name="Goeker M."/>
        </authorList>
    </citation>
    <scope>NUCLEOTIDE SEQUENCE [LARGE SCALE GENOMIC DNA]</scope>
    <source>
        <strain evidence="3 4">DSM 25024</strain>
    </source>
</reference>
<dbReference type="AlphaFoldDB" id="A0A7W6BWC8"/>
<name>A0A7W6BWC8_9HYPH</name>
<evidence type="ECO:0000256" key="1">
    <source>
        <dbReference type="ARBA" id="ARBA00022741"/>
    </source>
</evidence>
<dbReference type="GO" id="GO:0016887">
    <property type="term" value="F:ATP hydrolysis activity"/>
    <property type="evidence" value="ECO:0007669"/>
    <property type="project" value="InterPro"/>
</dbReference>
<proteinExistence type="predicted"/>
<dbReference type="InterPro" id="IPR027417">
    <property type="entry name" value="P-loop_NTPase"/>
</dbReference>
<dbReference type="Gene3D" id="3.40.50.300">
    <property type="entry name" value="P-loop containing nucleotide triphosphate hydrolases"/>
    <property type="match status" value="1"/>
</dbReference>
<keyword evidence="1" id="KW-0547">Nucleotide-binding</keyword>
<evidence type="ECO:0000313" key="3">
    <source>
        <dbReference type="EMBL" id="MBB3936343.1"/>
    </source>
</evidence>
<keyword evidence="2" id="KW-0067">ATP-binding</keyword>
<dbReference type="EMBL" id="JACIDO010000004">
    <property type="protein sequence ID" value="MBB3936343.1"/>
    <property type="molecule type" value="Genomic_DNA"/>
</dbReference>
<evidence type="ECO:0000313" key="4">
    <source>
        <dbReference type="Proteomes" id="UP000531216"/>
    </source>
</evidence>
<keyword evidence="4" id="KW-1185">Reference proteome</keyword>
<keyword evidence="3" id="KW-0131">Cell cycle</keyword>
<dbReference type="PANTHER" id="PTHR12169:SF6">
    <property type="entry name" value="AFG1-LIKE ATPASE"/>
    <property type="match status" value="1"/>
</dbReference>
<dbReference type="NCBIfam" id="NF040713">
    <property type="entry name" value="ZapE"/>
    <property type="match status" value="1"/>
</dbReference>
<dbReference type="GO" id="GO:0005524">
    <property type="term" value="F:ATP binding"/>
    <property type="evidence" value="ECO:0007669"/>
    <property type="project" value="UniProtKB-KW"/>
</dbReference>
<dbReference type="GO" id="GO:0051301">
    <property type="term" value="P:cell division"/>
    <property type="evidence" value="ECO:0007669"/>
    <property type="project" value="UniProtKB-KW"/>
</dbReference>
<protein>
    <submittedName>
        <fullName evidence="3">Cell division protein ZapE</fullName>
    </submittedName>
</protein>
<dbReference type="OrthoDB" id="9774491at2"/>